<evidence type="ECO:0000256" key="9">
    <source>
        <dbReference type="ARBA" id="ARBA00023136"/>
    </source>
</evidence>
<comment type="caution">
    <text evidence="12">The sequence shown here is derived from an EMBL/GenBank/DDBJ whole genome shotgun (WGS) entry which is preliminary data.</text>
</comment>
<evidence type="ECO:0000313" key="13">
    <source>
        <dbReference type="Proteomes" id="UP000196531"/>
    </source>
</evidence>
<evidence type="ECO:0000256" key="10">
    <source>
        <dbReference type="SAM" id="Phobius"/>
    </source>
</evidence>
<accession>A0A1Y5F1X8</accession>
<gene>
    <name evidence="12" type="ORF">A9Q84_21790</name>
</gene>
<dbReference type="InterPro" id="IPR036150">
    <property type="entry name" value="Cyt_b/b6_C_sf"/>
</dbReference>
<evidence type="ECO:0000256" key="8">
    <source>
        <dbReference type="ARBA" id="ARBA00023004"/>
    </source>
</evidence>
<evidence type="ECO:0000256" key="2">
    <source>
        <dbReference type="ARBA" id="ARBA00022448"/>
    </source>
</evidence>
<dbReference type="SUPFAM" id="SSF81648">
    <property type="entry name" value="a domain/subunit of cytochrome bc1 complex (Ubiquinol-cytochrome c reductase)"/>
    <property type="match status" value="1"/>
</dbReference>
<keyword evidence="9 10" id="KW-0472">Membrane</keyword>
<protein>
    <recommendedName>
        <fullName evidence="11">Cytochrome b/b6 C-terminal region profile domain-containing protein</fullName>
    </recommendedName>
</protein>
<dbReference type="GO" id="GO:0016020">
    <property type="term" value="C:membrane"/>
    <property type="evidence" value="ECO:0007669"/>
    <property type="project" value="UniProtKB-SubCell"/>
</dbReference>
<dbReference type="Pfam" id="PF00032">
    <property type="entry name" value="Cytochrom_B_C"/>
    <property type="match status" value="1"/>
</dbReference>
<dbReference type="EMBL" id="MAAO01000016">
    <property type="protein sequence ID" value="OUR93158.1"/>
    <property type="molecule type" value="Genomic_DNA"/>
</dbReference>
<feature type="transmembrane region" description="Helical" evidence="10">
    <location>
        <begin position="186"/>
        <end position="207"/>
    </location>
</feature>
<evidence type="ECO:0000256" key="4">
    <source>
        <dbReference type="ARBA" id="ARBA00022692"/>
    </source>
</evidence>
<evidence type="ECO:0000256" key="6">
    <source>
        <dbReference type="ARBA" id="ARBA00022982"/>
    </source>
</evidence>
<comment type="subcellular location">
    <subcellularLocation>
        <location evidence="1">Membrane</location>
        <topology evidence="1">Multi-pass membrane protein</topology>
    </subcellularLocation>
</comment>
<keyword evidence="7 10" id="KW-1133">Transmembrane helix</keyword>
<reference evidence="13" key="1">
    <citation type="journal article" date="2017" name="Proc. Natl. Acad. Sci. U.S.A.">
        <title>Simulation of Deepwater Horizon oil plume reveals substrate specialization within a complex community of hydrocarbon-degraders.</title>
        <authorList>
            <person name="Hu P."/>
            <person name="Dubinsky E.A."/>
            <person name="Probst A.J."/>
            <person name="Wang J."/>
            <person name="Sieber C.M.K."/>
            <person name="Tom L.M."/>
            <person name="Gardinali P."/>
            <person name="Banfield J.F."/>
            <person name="Atlas R.M."/>
            <person name="Andersen G.L."/>
        </authorList>
    </citation>
    <scope>NUCLEOTIDE SEQUENCE [LARGE SCALE GENOMIC DNA]</scope>
</reference>
<proteinExistence type="predicted"/>
<feature type="transmembrane region" description="Helical" evidence="10">
    <location>
        <begin position="82"/>
        <end position="102"/>
    </location>
</feature>
<evidence type="ECO:0000256" key="5">
    <source>
        <dbReference type="ARBA" id="ARBA00022723"/>
    </source>
</evidence>
<keyword evidence="4 10" id="KW-0812">Transmembrane</keyword>
<feature type="domain" description="Cytochrome b/b6 C-terminal region profile" evidence="11">
    <location>
        <begin position="53"/>
        <end position="142"/>
    </location>
</feature>
<keyword evidence="3" id="KW-0349">Heme</keyword>
<dbReference type="GO" id="GO:0016491">
    <property type="term" value="F:oxidoreductase activity"/>
    <property type="evidence" value="ECO:0007669"/>
    <property type="project" value="InterPro"/>
</dbReference>
<dbReference type="Gene3D" id="1.20.810.10">
    <property type="entry name" value="Cytochrome Bc1 Complex, Chain C"/>
    <property type="match status" value="1"/>
</dbReference>
<evidence type="ECO:0000256" key="3">
    <source>
        <dbReference type="ARBA" id="ARBA00022617"/>
    </source>
</evidence>
<dbReference type="InterPro" id="IPR027387">
    <property type="entry name" value="Cytb/b6-like_sf"/>
</dbReference>
<dbReference type="GO" id="GO:0046872">
    <property type="term" value="F:metal ion binding"/>
    <property type="evidence" value="ECO:0007669"/>
    <property type="project" value="UniProtKB-KW"/>
</dbReference>
<evidence type="ECO:0000259" key="11">
    <source>
        <dbReference type="Pfam" id="PF00032"/>
    </source>
</evidence>
<keyword evidence="6" id="KW-0249">Electron transport</keyword>
<evidence type="ECO:0000256" key="7">
    <source>
        <dbReference type="ARBA" id="ARBA00022989"/>
    </source>
</evidence>
<feature type="transmembrane region" description="Helical" evidence="10">
    <location>
        <begin position="24"/>
        <end position="45"/>
    </location>
</feature>
<dbReference type="Proteomes" id="UP000196531">
    <property type="component" value="Unassembled WGS sequence"/>
</dbReference>
<dbReference type="GO" id="GO:0009055">
    <property type="term" value="F:electron transfer activity"/>
    <property type="evidence" value="ECO:0007669"/>
    <property type="project" value="InterPro"/>
</dbReference>
<name>A0A1Y5F1X8_9BACT</name>
<feature type="transmembrane region" description="Helical" evidence="10">
    <location>
        <begin position="227"/>
        <end position="249"/>
    </location>
</feature>
<organism evidence="12 13">
    <name type="scientific">Halobacteriovorax marinus</name>
    <dbReference type="NCBI Taxonomy" id="97084"/>
    <lineage>
        <taxon>Bacteria</taxon>
        <taxon>Pseudomonadati</taxon>
        <taxon>Bdellovibrionota</taxon>
        <taxon>Bacteriovoracia</taxon>
        <taxon>Bacteriovoracales</taxon>
        <taxon>Halobacteriovoraceae</taxon>
        <taxon>Halobacteriovorax</taxon>
    </lineage>
</organism>
<dbReference type="InterPro" id="IPR005798">
    <property type="entry name" value="Cyt_b/b6_C"/>
</dbReference>
<keyword evidence="8" id="KW-0408">Iron</keyword>
<keyword evidence="5" id="KW-0479">Metal-binding</keyword>
<feature type="transmembrane region" description="Helical" evidence="10">
    <location>
        <begin position="123"/>
        <end position="142"/>
    </location>
</feature>
<evidence type="ECO:0000256" key="1">
    <source>
        <dbReference type="ARBA" id="ARBA00004141"/>
    </source>
</evidence>
<sequence length="264" mass="30530">MEAGECPIEALPENREKVWAWPNLVYTELFVIIATTIFLVVWAIIFKAPLEEPANVTWAPNPAKAPWYFLGLQEMLVYFDPWMAGVVLPGVIVVGLIAIPFIDTNPKGNGYYTFAERPLAITSFLFGWLVLWIYLIIVGTFLRGPNWTFYGPFEYWDFHKVVADYNVNLSEYVWIKILNVPMPKNLVLREIFGIIGTVAYLTVLPFLSLKTKIGKELYAKSGTIRYYIFVFLFIIMMSLPIKMVLRWLINLKYIVALPEWELNL</sequence>
<evidence type="ECO:0000313" key="12">
    <source>
        <dbReference type="EMBL" id="OUR93158.1"/>
    </source>
</evidence>
<dbReference type="AlphaFoldDB" id="A0A1Y5F1X8"/>
<keyword evidence="2" id="KW-0813">Transport</keyword>